<proteinExistence type="predicted"/>
<evidence type="ECO:0000313" key="2">
    <source>
        <dbReference type="EMBL" id="KAL0632691.1"/>
    </source>
</evidence>
<comment type="caution">
    <text evidence="2">The sequence shown here is derived from an EMBL/GenBank/DDBJ whole genome shotgun (WGS) entry which is preliminary data.</text>
</comment>
<dbReference type="PANTHER" id="PTHR34706:SF1">
    <property type="entry name" value="VWFA DOMAIN-CONTAINING PROTEIN"/>
    <property type="match status" value="1"/>
</dbReference>
<protein>
    <submittedName>
        <fullName evidence="2">Uncharacterized protein</fullName>
    </submittedName>
</protein>
<reference evidence="2 3" key="1">
    <citation type="submission" date="2024-02" db="EMBL/GenBank/DDBJ databases">
        <title>Discinaceae phylogenomics.</title>
        <authorList>
            <person name="Dirks A.C."/>
            <person name="James T.Y."/>
        </authorList>
    </citation>
    <scope>NUCLEOTIDE SEQUENCE [LARGE SCALE GENOMIC DNA]</scope>
    <source>
        <strain evidence="2 3">ACD0624</strain>
    </source>
</reference>
<dbReference type="EMBL" id="JBBBZM010000156">
    <property type="protein sequence ID" value="KAL0632691.1"/>
    <property type="molecule type" value="Genomic_DNA"/>
</dbReference>
<accession>A0ABR3G9R3</accession>
<dbReference type="PANTHER" id="PTHR34706">
    <property type="entry name" value="SLR1338 PROTEIN"/>
    <property type="match status" value="1"/>
</dbReference>
<sequence>MSSTEDPEESRAISDPLAHSEPRSASIDITQYTMVNPPTQDLLVPEEQPTAPPAPPAPPVPPANTDIRITNTAAKTHHTGPTLEECISRLNLHITRSKPKLGKTLFQDINDINKYGDMAKSMISSLQVLGCELRLAVEFSVLTLYDLVVFIGMSSSYTLIKCKYLTINTDDSASMGSDMNKETLKKTLTEICDIYKLANKSGIKAVRYVNHTRGKKDVVTALDLEEVVKRCAPVGVSRIGTELYKRIILDFVLKPKIPMVKPLLVIIIASGTPAGENPNVLPDVISQCFEVLELTRGSQEYVAFEFCRIGDGADTDPTELFKKLDKHKEFGLNVDHLPEAYHLERIGDPEEEAGSKWNMRYQMAKLLLGSILPHWDINDNPIITKEDLQNLEQDEEYTDD</sequence>
<feature type="region of interest" description="Disordered" evidence="1">
    <location>
        <begin position="1"/>
        <end position="65"/>
    </location>
</feature>
<evidence type="ECO:0000313" key="3">
    <source>
        <dbReference type="Proteomes" id="UP001447188"/>
    </source>
</evidence>
<dbReference type="Proteomes" id="UP001447188">
    <property type="component" value="Unassembled WGS sequence"/>
</dbReference>
<evidence type="ECO:0000256" key="1">
    <source>
        <dbReference type="SAM" id="MobiDB-lite"/>
    </source>
</evidence>
<keyword evidence="3" id="KW-1185">Reference proteome</keyword>
<organism evidence="2 3">
    <name type="scientific">Discina gigas</name>
    <dbReference type="NCBI Taxonomy" id="1032678"/>
    <lineage>
        <taxon>Eukaryota</taxon>
        <taxon>Fungi</taxon>
        <taxon>Dikarya</taxon>
        <taxon>Ascomycota</taxon>
        <taxon>Pezizomycotina</taxon>
        <taxon>Pezizomycetes</taxon>
        <taxon>Pezizales</taxon>
        <taxon>Discinaceae</taxon>
        <taxon>Discina</taxon>
    </lineage>
</organism>
<name>A0ABR3G9R3_9PEZI</name>
<feature type="compositionally biased region" description="Polar residues" evidence="1">
    <location>
        <begin position="27"/>
        <end position="39"/>
    </location>
</feature>
<gene>
    <name evidence="2" type="ORF">Q9L58_008412</name>
</gene>
<feature type="compositionally biased region" description="Pro residues" evidence="1">
    <location>
        <begin position="50"/>
        <end position="62"/>
    </location>
</feature>